<reference evidence="1" key="1">
    <citation type="submission" date="2016-05" db="EMBL/GenBank/DDBJ databases">
        <authorList>
            <person name="Lavstsen T."/>
            <person name="Jespersen J.S."/>
        </authorList>
    </citation>
    <scope>NUCLEOTIDE SEQUENCE</scope>
    <source>
        <tissue evidence="1">Brain</tissue>
    </source>
</reference>
<dbReference type="AlphaFoldDB" id="A0A1A8JGX0"/>
<feature type="non-terminal residue" evidence="1">
    <location>
        <position position="1"/>
    </location>
</feature>
<dbReference type="EMBL" id="HAED01022449">
    <property type="protein sequence ID" value="SBR09204.1"/>
    <property type="molecule type" value="Transcribed_RNA"/>
</dbReference>
<name>A0A1A8JGX0_NOTKU</name>
<gene>
    <name evidence="1" type="primary">FGF4</name>
</gene>
<evidence type="ECO:0000313" key="1">
    <source>
        <dbReference type="EMBL" id="SBR09204.1"/>
    </source>
</evidence>
<accession>A0A1A8JGX0</accession>
<reference evidence="1" key="2">
    <citation type="submission" date="2016-06" db="EMBL/GenBank/DDBJ databases">
        <title>The genome of a short-lived fish provides insights into sex chromosome evolution and the genetic control of aging.</title>
        <authorList>
            <person name="Reichwald K."/>
            <person name="Felder M."/>
            <person name="Petzold A."/>
            <person name="Koch P."/>
            <person name="Groth M."/>
            <person name="Platzer M."/>
        </authorList>
    </citation>
    <scope>NUCLEOTIDE SEQUENCE</scope>
    <source>
        <tissue evidence="1">Brain</tissue>
    </source>
</reference>
<sequence>SLGAGLWPFILTIDHSYRETVHAQARVCTQVLTWGSQV</sequence>
<proteinExistence type="predicted"/>
<protein>
    <submittedName>
        <fullName evidence="1">Fibroblast growth factor 4</fullName>
    </submittedName>
</protein>
<organism evidence="1">
    <name type="scientific">Nothobranchius kuhntae</name>
    <name type="common">Beira killifish</name>
    <dbReference type="NCBI Taxonomy" id="321403"/>
    <lineage>
        <taxon>Eukaryota</taxon>
        <taxon>Metazoa</taxon>
        <taxon>Chordata</taxon>
        <taxon>Craniata</taxon>
        <taxon>Vertebrata</taxon>
        <taxon>Euteleostomi</taxon>
        <taxon>Actinopterygii</taxon>
        <taxon>Neopterygii</taxon>
        <taxon>Teleostei</taxon>
        <taxon>Neoteleostei</taxon>
        <taxon>Acanthomorphata</taxon>
        <taxon>Ovalentaria</taxon>
        <taxon>Atherinomorphae</taxon>
        <taxon>Cyprinodontiformes</taxon>
        <taxon>Nothobranchiidae</taxon>
        <taxon>Nothobranchius</taxon>
    </lineage>
</organism>